<feature type="transmembrane region" description="Helical" evidence="1">
    <location>
        <begin position="108"/>
        <end position="131"/>
    </location>
</feature>
<evidence type="ECO:0000313" key="2">
    <source>
        <dbReference type="EMBL" id="GLQ10288.1"/>
    </source>
</evidence>
<keyword evidence="3" id="KW-1185">Reference proteome</keyword>
<gene>
    <name evidence="2" type="ORF">GCM10007913_22200</name>
</gene>
<dbReference type="Proteomes" id="UP001161406">
    <property type="component" value="Unassembled WGS sequence"/>
</dbReference>
<feature type="transmembrane region" description="Helical" evidence="1">
    <location>
        <begin position="45"/>
        <end position="69"/>
    </location>
</feature>
<feature type="transmembrane region" description="Helical" evidence="1">
    <location>
        <begin position="173"/>
        <end position="190"/>
    </location>
</feature>
<dbReference type="Pfam" id="PF06197">
    <property type="entry name" value="DUF998"/>
    <property type="match status" value="1"/>
</dbReference>
<keyword evidence="1" id="KW-1133">Transmembrane helix</keyword>
<name>A0ABQ5UF70_9HYPH</name>
<comment type="caution">
    <text evidence="2">The sequence shown here is derived from an EMBL/GenBank/DDBJ whole genome shotgun (WGS) entry which is preliminary data.</text>
</comment>
<accession>A0ABQ5UF70</accession>
<dbReference type="InterPro" id="IPR009339">
    <property type="entry name" value="DUF998"/>
</dbReference>
<dbReference type="RefSeq" id="WP_284390777.1">
    <property type="nucleotide sequence ID" value="NZ_BSNG01000001.1"/>
</dbReference>
<evidence type="ECO:0000313" key="3">
    <source>
        <dbReference type="Proteomes" id="UP001161406"/>
    </source>
</evidence>
<feature type="transmembrane region" description="Helical" evidence="1">
    <location>
        <begin position="75"/>
        <end position="96"/>
    </location>
</feature>
<feature type="transmembrane region" description="Helical" evidence="1">
    <location>
        <begin position="6"/>
        <end position="24"/>
    </location>
</feature>
<feature type="transmembrane region" description="Helical" evidence="1">
    <location>
        <begin position="137"/>
        <end position="161"/>
    </location>
</feature>
<keyword evidence="1" id="KW-0812">Transmembrane</keyword>
<organism evidence="2 3">
    <name type="scientific">Devosia yakushimensis</name>
    <dbReference type="NCBI Taxonomy" id="470028"/>
    <lineage>
        <taxon>Bacteria</taxon>
        <taxon>Pseudomonadati</taxon>
        <taxon>Pseudomonadota</taxon>
        <taxon>Alphaproteobacteria</taxon>
        <taxon>Hyphomicrobiales</taxon>
        <taxon>Devosiaceae</taxon>
        <taxon>Devosia</taxon>
    </lineage>
</organism>
<reference evidence="2" key="1">
    <citation type="journal article" date="2014" name="Int. J. Syst. Evol. Microbiol.">
        <title>Complete genome of a new Firmicutes species belonging to the dominant human colonic microbiota ('Ruminococcus bicirculans') reveals two chromosomes and a selective capacity to utilize plant glucans.</title>
        <authorList>
            <consortium name="NISC Comparative Sequencing Program"/>
            <person name="Wegmann U."/>
            <person name="Louis P."/>
            <person name="Goesmann A."/>
            <person name="Henrissat B."/>
            <person name="Duncan S.H."/>
            <person name="Flint H.J."/>
        </authorList>
    </citation>
    <scope>NUCLEOTIDE SEQUENCE</scope>
    <source>
        <strain evidence="2">NBRC 103855</strain>
    </source>
</reference>
<keyword evidence="1" id="KW-0472">Membrane</keyword>
<sequence length="191" mass="20384">MAILYLLAALLYLAVLVLFGLLHVRGGYSPIRHAVSDYGVGPTRSLFAAYASAGIVAALLLGAAILAGGQFPVRGGLYLLAMAAFRLGVLAFPTDIEGERLTRNGKLHYGFAIASFALTYMAIDVLHPIALPLVADWARWVLSGLRWAVTLSLGGVVICLIPALRRVFGLFERIYLLSTALWLGILASAMA</sequence>
<reference evidence="2" key="2">
    <citation type="submission" date="2023-01" db="EMBL/GenBank/DDBJ databases">
        <title>Draft genome sequence of Devosia yakushimensis strain NBRC 103855.</title>
        <authorList>
            <person name="Sun Q."/>
            <person name="Mori K."/>
        </authorList>
    </citation>
    <scope>NUCLEOTIDE SEQUENCE</scope>
    <source>
        <strain evidence="2">NBRC 103855</strain>
    </source>
</reference>
<proteinExistence type="predicted"/>
<protein>
    <submittedName>
        <fullName evidence="2">Membrane protein</fullName>
    </submittedName>
</protein>
<dbReference type="EMBL" id="BSNG01000001">
    <property type="protein sequence ID" value="GLQ10288.1"/>
    <property type="molecule type" value="Genomic_DNA"/>
</dbReference>
<evidence type="ECO:0000256" key="1">
    <source>
        <dbReference type="SAM" id="Phobius"/>
    </source>
</evidence>